<keyword evidence="3" id="KW-0812">Transmembrane</keyword>
<dbReference type="InterPro" id="IPR003591">
    <property type="entry name" value="Leu-rich_rpt_typical-subtyp"/>
</dbReference>
<evidence type="ECO:0000256" key="4">
    <source>
        <dbReference type="ARBA" id="ARBA00022729"/>
    </source>
</evidence>
<dbReference type="FunFam" id="3.30.200.20:FF:000219">
    <property type="entry name" value="Leucine-rich repeat receptor-like serine/threonine-protein kinase"/>
    <property type="match status" value="1"/>
</dbReference>
<reference evidence="13" key="1">
    <citation type="journal article" date="2017" name="Nat. Commun.">
        <title>The asparagus genome sheds light on the origin and evolution of a young Y chromosome.</title>
        <authorList>
            <person name="Harkess A."/>
            <person name="Zhou J."/>
            <person name="Xu C."/>
            <person name="Bowers J.E."/>
            <person name="Van der Hulst R."/>
            <person name="Ayyampalayam S."/>
            <person name="Mercati F."/>
            <person name="Riccardi P."/>
            <person name="McKain M.R."/>
            <person name="Kakrana A."/>
            <person name="Tang H."/>
            <person name="Ray J."/>
            <person name="Groenendijk J."/>
            <person name="Arikit S."/>
            <person name="Mathioni S.M."/>
            <person name="Nakano M."/>
            <person name="Shan H."/>
            <person name="Telgmann-Rauber A."/>
            <person name="Kanno A."/>
            <person name="Yue Z."/>
            <person name="Chen H."/>
            <person name="Li W."/>
            <person name="Chen Y."/>
            <person name="Xu X."/>
            <person name="Zhang Y."/>
            <person name="Luo S."/>
            <person name="Chen H."/>
            <person name="Gao J."/>
            <person name="Mao Z."/>
            <person name="Pires J.C."/>
            <person name="Luo M."/>
            <person name="Kudrna D."/>
            <person name="Wing R.A."/>
            <person name="Meyers B.C."/>
            <person name="Yi K."/>
            <person name="Kong H."/>
            <person name="Lavrijsen P."/>
            <person name="Sunseri F."/>
            <person name="Falavigna A."/>
            <person name="Ye Y."/>
            <person name="Leebens-Mack J.H."/>
            <person name="Chen G."/>
        </authorList>
    </citation>
    <scope>NUCLEOTIDE SEQUENCE [LARGE SCALE GENOMIC DNA]</scope>
    <source>
        <strain evidence="13">cv. DH0086</strain>
    </source>
</reference>
<comment type="subcellular location">
    <subcellularLocation>
        <location evidence="1">Membrane</location>
        <topology evidence="1">Single-pass membrane protein</topology>
    </subcellularLocation>
</comment>
<keyword evidence="9" id="KW-0472">Membrane</keyword>
<keyword evidence="6" id="KW-0547">Nucleotide-binding</keyword>
<dbReference type="PROSITE" id="PS00108">
    <property type="entry name" value="PROTEIN_KINASE_ST"/>
    <property type="match status" value="1"/>
</dbReference>
<evidence type="ECO:0000256" key="5">
    <source>
        <dbReference type="ARBA" id="ARBA00022737"/>
    </source>
</evidence>
<dbReference type="Gene3D" id="3.30.200.20">
    <property type="entry name" value="Phosphorylase Kinase, domain 1"/>
    <property type="match status" value="1"/>
</dbReference>
<dbReference type="OMA" id="VEISECY"/>
<dbReference type="FunFam" id="3.80.10.10:FF:000655">
    <property type="entry name" value="Putative leucine-rich repeat receptor-like protein kinase"/>
    <property type="match status" value="1"/>
</dbReference>
<dbReference type="FunFam" id="1.10.510.10:FF:000365">
    <property type="entry name" value="Leucine-rich repeat receptor-like serine/threonine-protein kinase At1g17230"/>
    <property type="match status" value="1"/>
</dbReference>
<organism evidence="12 13">
    <name type="scientific">Asparagus officinalis</name>
    <name type="common">Garden asparagus</name>
    <dbReference type="NCBI Taxonomy" id="4686"/>
    <lineage>
        <taxon>Eukaryota</taxon>
        <taxon>Viridiplantae</taxon>
        <taxon>Streptophyta</taxon>
        <taxon>Embryophyta</taxon>
        <taxon>Tracheophyta</taxon>
        <taxon>Spermatophyta</taxon>
        <taxon>Magnoliopsida</taxon>
        <taxon>Liliopsida</taxon>
        <taxon>Asparagales</taxon>
        <taxon>Asparagaceae</taxon>
        <taxon>Asparagoideae</taxon>
        <taxon>Asparagus</taxon>
    </lineage>
</organism>
<protein>
    <recommendedName>
        <fullName evidence="11">Protein kinase domain-containing protein</fullName>
    </recommendedName>
</protein>
<keyword evidence="4" id="KW-0732">Signal</keyword>
<dbReference type="Gene3D" id="1.10.510.10">
    <property type="entry name" value="Transferase(Phosphotransferase) domain 1"/>
    <property type="match status" value="1"/>
</dbReference>
<evidence type="ECO:0000256" key="6">
    <source>
        <dbReference type="ARBA" id="ARBA00022741"/>
    </source>
</evidence>
<dbReference type="Gramene" id="ONK70911">
    <property type="protein sequence ID" value="ONK70911"/>
    <property type="gene ID" value="A4U43_C04F2790"/>
</dbReference>
<dbReference type="Pfam" id="PF00069">
    <property type="entry name" value="Pkinase"/>
    <property type="match status" value="1"/>
</dbReference>
<dbReference type="SMART" id="SM00220">
    <property type="entry name" value="S_TKc"/>
    <property type="match status" value="1"/>
</dbReference>
<dbReference type="SMART" id="SM00369">
    <property type="entry name" value="LRR_TYP"/>
    <property type="match status" value="8"/>
</dbReference>
<keyword evidence="7" id="KW-0067">ATP-binding</keyword>
<keyword evidence="2" id="KW-0433">Leucine-rich repeat</keyword>
<dbReference type="InterPro" id="IPR001611">
    <property type="entry name" value="Leu-rich_rpt"/>
</dbReference>
<evidence type="ECO:0000256" key="8">
    <source>
        <dbReference type="ARBA" id="ARBA00022989"/>
    </source>
</evidence>
<evidence type="ECO:0000256" key="2">
    <source>
        <dbReference type="ARBA" id="ARBA00022614"/>
    </source>
</evidence>
<dbReference type="GO" id="GO:0004674">
    <property type="term" value="F:protein serine/threonine kinase activity"/>
    <property type="evidence" value="ECO:0007669"/>
    <property type="project" value="UniProtKB-EC"/>
</dbReference>
<evidence type="ECO:0000256" key="7">
    <source>
        <dbReference type="ARBA" id="ARBA00022840"/>
    </source>
</evidence>
<feature type="domain" description="Protein kinase" evidence="11">
    <location>
        <begin position="425"/>
        <end position="707"/>
    </location>
</feature>
<evidence type="ECO:0000313" key="13">
    <source>
        <dbReference type="Proteomes" id="UP000243459"/>
    </source>
</evidence>
<keyword evidence="8" id="KW-1133">Transmembrane helix</keyword>
<dbReference type="EMBL" id="CM007384">
    <property type="protein sequence ID" value="ONK70911.1"/>
    <property type="molecule type" value="Genomic_DNA"/>
</dbReference>
<evidence type="ECO:0000256" key="1">
    <source>
        <dbReference type="ARBA" id="ARBA00004167"/>
    </source>
</evidence>
<dbReference type="InterPro" id="IPR011009">
    <property type="entry name" value="Kinase-like_dom_sf"/>
</dbReference>
<dbReference type="GO" id="GO:0016020">
    <property type="term" value="C:membrane"/>
    <property type="evidence" value="ECO:0007669"/>
    <property type="project" value="UniProtKB-SubCell"/>
</dbReference>
<dbReference type="InterPro" id="IPR032675">
    <property type="entry name" value="LRR_dom_sf"/>
</dbReference>
<keyword evidence="13" id="KW-1185">Reference proteome</keyword>
<gene>
    <name evidence="12" type="ORF">A4U43_C04F2790</name>
</gene>
<dbReference type="Proteomes" id="UP000243459">
    <property type="component" value="Chromosome 4"/>
</dbReference>
<evidence type="ECO:0000256" key="10">
    <source>
        <dbReference type="ARBA" id="ARBA00023170"/>
    </source>
</evidence>
<dbReference type="PROSITE" id="PS50011">
    <property type="entry name" value="PROTEIN_KINASE_DOM"/>
    <property type="match status" value="1"/>
</dbReference>
<proteinExistence type="predicted"/>
<sequence length="722" mass="78950">MGRLKNLSVFRAGQNLISGSIPVEISECYNIRMLGLAQNNLGGEIPKEIGKLKYLSELILWDNQLSGVVPKELGNCTSLDTIALYQNNLVGGIPAEIGNLHSLQYLYIYRNGLNGTIPKELGNLSIALEIDFSENFLTGEIPAELSNIKGLRLLHLFQNKLTGFIPIELCELRNLTKLDLSINSLTGPIPVGLQYLPKLLQLQLFDNKLSGFIPPDIFSCRMLQRLDLSQNHFVGSVPVEIGTLLQLELLYLSDNKFLGMIPSILGKLSHLTELQMGGNQFSGAIPKELGGLSSLQIAMNLSYNNLSGEMPPELGNLALLEFLLLNNNHLTGEIPSTFENLSSLLGLNVSYNNLSGVLPAIPLFRNLALSSFAGNRGLCGGPLGSCNHPSISASPSLKRSGNPRGKIIAIVSAVIGDLVAATNNFDEGFVVGRGACGTVYRAVMHSGLVIAVKKLASNREGNNTDNSFLAEISTLGKIRHRNIVKLYGYCYHQGSNLLLYEYMSRGSLGELLHGEASSLDWNTRYMIALGAAEGLSYLHHDCKPHIIHRDIKSNNILLDEKFEAHVGDFGLAKVIDMSYSKSMSAVAGSYGYIAPEYAYTMKVTEKCDIYSYGVVLLELLTGRTPVQPLDVGGDLVTWVRNYIKNHSLDSGLFDSRLDLEDKIVVDHMITMLKIALLCTSMSPFDRPPMRQVVWMLIESKERAESFASSPASALSLRVNGDS</sequence>
<dbReference type="GO" id="GO:0005524">
    <property type="term" value="F:ATP binding"/>
    <property type="evidence" value="ECO:0007669"/>
    <property type="project" value="UniProtKB-KW"/>
</dbReference>
<evidence type="ECO:0000256" key="3">
    <source>
        <dbReference type="ARBA" id="ARBA00022692"/>
    </source>
</evidence>
<evidence type="ECO:0000259" key="11">
    <source>
        <dbReference type="PROSITE" id="PS50011"/>
    </source>
</evidence>
<dbReference type="AlphaFoldDB" id="A0A5P1F2H4"/>
<name>A0A5P1F2H4_ASPOF</name>
<dbReference type="InterPro" id="IPR008271">
    <property type="entry name" value="Ser/Thr_kinase_AS"/>
</dbReference>
<dbReference type="Pfam" id="PF00560">
    <property type="entry name" value="LRR_1"/>
    <property type="match status" value="6"/>
</dbReference>
<accession>A0A5P1F2H4</accession>
<dbReference type="FunFam" id="3.80.10.10:FF:000095">
    <property type="entry name" value="LRR receptor-like serine/threonine-protein kinase GSO1"/>
    <property type="match status" value="1"/>
</dbReference>
<dbReference type="SUPFAM" id="SSF52058">
    <property type="entry name" value="L domain-like"/>
    <property type="match status" value="2"/>
</dbReference>
<dbReference type="FunFam" id="3.80.10.10:FF:000680">
    <property type="entry name" value="Probable leucine-rich repeat receptor-like protein kinase At2g33170"/>
    <property type="match status" value="1"/>
</dbReference>
<evidence type="ECO:0000256" key="9">
    <source>
        <dbReference type="ARBA" id="ARBA00023136"/>
    </source>
</evidence>
<dbReference type="Gene3D" id="3.80.10.10">
    <property type="entry name" value="Ribonuclease Inhibitor"/>
    <property type="match status" value="2"/>
</dbReference>
<dbReference type="PANTHER" id="PTHR48053">
    <property type="entry name" value="LEUCINE RICH REPEAT FAMILY PROTEIN, EXPRESSED"/>
    <property type="match status" value="1"/>
</dbReference>
<dbReference type="InterPro" id="IPR000719">
    <property type="entry name" value="Prot_kinase_dom"/>
</dbReference>
<dbReference type="SUPFAM" id="SSF56112">
    <property type="entry name" value="Protein kinase-like (PK-like)"/>
    <property type="match status" value="1"/>
</dbReference>
<dbReference type="InterPro" id="IPR051716">
    <property type="entry name" value="Plant_RL_S/T_kinase"/>
</dbReference>
<evidence type="ECO:0000313" key="12">
    <source>
        <dbReference type="EMBL" id="ONK70911.1"/>
    </source>
</evidence>
<dbReference type="PANTHER" id="PTHR48053:SF160">
    <property type="entry name" value="PROTEIN KINASE DOMAIN-CONTAINING PROTEIN"/>
    <property type="match status" value="1"/>
</dbReference>
<keyword evidence="5" id="KW-0677">Repeat</keyword>
<keyword evidence="10" id="KW-0675">Receptor</keyword>
<dbReference type="Pfam" id="PF13855">
    <property type="entry name" value="LRR_8"/>
    <property type="match status" value="1"/>
</dbReference>